<sequence>MTLGVLFALSIPGLVCLLVLLAAVERFGRWVGDRGLLPWRRRRRAAGRAPLTATGVDELHAFFSGSRRAELDERKSQSLLREEAGDNAPPRSRIDLERGVADLVLPPPRNRD</sequence>
<proteinExistence type="predicted"/>
<feature type="compositionally biased region" description="Basic and acidic residues" evidence="1">
    <location>
        <begin position="74"/>
        <end position="84"/>
    </location>
</feature>
<evidence type="ECO:0000313" key="3">
    <source>
        <dbReference type="Proteomes" id="UP000250434"/>
    </source>
</evidence>
<keyword evidence="3" id="KW-1185">Reference proteome</keyword>
<gene>
    <name evidence="2" type="ORF">A4R43_13280</name>
</gene>
<dbReference type="OrthoDB" id="4555106at2"/>
<protein>
    <submittedName>
        <fullName evidence="2">Uncharacterized protein</fullName>
    </submittedName>
</protein>
<organism evidence="2 3">
    <name type="scientific">Amycolatopsis albispora</name>
    <dbReference type="NCBI Taxonomy" id="1804986"/>
    <lineage>
        <taxon>Bacteria</taxon>
        <taxon>Bacillati</taxon>
        <taxon>Actinomycetota</taxon>
        <taxon>Actinomycetes</taxon>
        <taxon>Pseudonocardiales</taxon>
        <taxon>Pseudonocardiaceae</taxon>
        <taxon>Amycolatopsis</taxon>
    </lineage>
</organism>
<dbReference type="RefSeq" id="WP_113692643.1">
    <property type="nucleotide sequence ID" value="NZ_CP015163.1"/>
</dbReference>
<evidence type="ECO:0000313" key="2">
    <source>
        <dbReference type="EMBL" id="AXB43400.1"/>
    </source>
</evidence>
<reference evidence="2 3" key="1">
    <citation type="submission" date="2016-04" db="EMBL/GenBank/DDBJ databases">
        <title>Complete genome sequence and analysis of deep-sea sediment isolate, Amycolatopsis sp. WP1.</title>
        <authorList>
            <person name="Wang H."/>
            <person name="Chen S."/>
            <person name="Wu Q."/>
        </authorList>
    </citation>
    <scope>NUCLEOTIDE SEQUENCE [LARGE SCALE GENOMIC DNA]</scope>
    <source>
        <strain evidence="2 3">WP1</strain>
    </source>
</reference>
<dbReference type="AlphaFoldDB" id="A0A344L5S6"/>
<evidence type="ECO:0000256" key="1">
    <source>
        <dbReference type="SAM" id="MobiDB-lite"/>
    </source>
</evidence>
<name>A0A344L5S6_9PSEU</name>
<dbReference type="EMBL" id="CP015163">
    <property type="protein sequence ID" value="AXB43400.1"/>
    <property type="molecule type" value="Genomic_DNA"/>
</dbReference>
<dbReference type="KEGG" id="aab:A4R43_13280"/>
<dbReference type="InterPro" id="IPR045684">
    <property type="entry name" value="DUF6191"/>
</dbReference>
<feature type="region of interest" description="Disordered" evidence="1">
    <location>
        <begin position="74"/>
        <end position="93"/>
    </location>
</feature>
<dbReference type="Pfam" id="PF19690">
    <property type="entry name" value="DUF6191"/>
    <property type="match status" value="1"/>
</dbReference>
<accession>A0A344L5S6</accession>
<dbReference type="Proteomes" id="UP000250434">
    <property type="component" value="Chromosome"/>
</dbReference>